<dbReference type="OrthoDB" id="9801219at2"/>
<dbReference type="PROSITE" id="PS00584">
    <property type="entry name" value="PFKB_KINASES_2"/>
    <property type="match status" value="1"/>
</dbReference>
<evidence type="ECO:0000256" key="3">
    <source>
        <dbReference type="ARBA" id="ARBA00022741"/>
    </source>
</evidence>
<keyword evidence="3" id="KW-0547">Nucleotide-binding</keyword>
<evidence type="ECO:0000313" key="9">
    <source>
        <dbReference type="Proteomes" id="UP000232063"/>
    </source>
</evidence>
<dbReference type="EMBL" id="CP024963">
    <property type="protein sequence ID" value="ATZ17292.1"/>
    <property type="molecule type" value="Genomic_DNA"/>
</dbReference>
<dbReference type="PANTHER" id="PTHR46566:SF1">
    <property type="entry name" value="1-PHOSPHOFRUCTOKINASE"/>
    <property type="match status" value="1"/>
</dbReference>
<dbReference type="InterPro" id="IPR011611">
    <property type="entry name" value="PfkB_dom"/>
</dbReference>
<keyword evidence="4 8" id="KW-0418">Kinase</keyword>
<dbReference type="PIRSF" id="PIRSF000535">
    <property type="entry name" value="1PFK/6PFK/LacC"/>
    <property type="match status" value="1"/>
</dbReference>
<evidence type="ECO:0000256" key="4">
    <source>
        <dbReference type="ARBA" id="ARBA00022777"/>
    </source>
</evidence>
<reference evidence="8 9" key="1">
    <citation type="submission" date="2017-11" db="EMBL/GenBank/DDBJ databases">
        <title>Genome sequence of Entomoplasma luminosum PIMN-1 (ATCC 49195).</title>
        <authorList>
            <person name="Lo W.-S."/>
            <person name="Gasparich G.E."/>
            <person name="Kuo C.-H."/>
        </authorList>
    </citation>
    <scope>NUCLEOTIDE SEQUENCE [LARGE SCALE GENOMIC DNA]</scope>
    <source>
        <strain evidence="8 9">PIMN-1</strain>
    </source>
</reference>
<dbReference type="PANTHER" id="PTHR46566">
    <property type="entry name" value="1-PHOSPHOFRUCTOKINASE-RELATED"/>
    <property type="match status" value="1"/>
</dbReference>
<keyword evidence="9" id="KW-1185">Reference proteome</keyword>
<dbReference type="Proteomes" id="UP000232063">
    <property type="component" value="Chromosome"/>
</dbReference>
<sequence length="311" mass="34694">MANNIYVISLSPAIDYILKFDELIKDKTNRPYFTEMYPAGKGIHVSMILNNLNVKNESIIFSNGDFENYFYTNLDKINIKYKKFKSEGDIRINLKLIDAQQTECSVQAPSINQIEINKMKEYLKNNLQEGDYVIATGSVPSNMSNIYSEIVELTNSLKGHCVIDAFGESLNLCIDKKPFLIKPNLEELAFTTKMQISNEKEIIQAAQSLLKKGAQNILISMGSDGGIFINKNQILKCPIGNWNKQTVNVAGAGDSMLGGFISEFIKTNDYTQALKKSIICGSATAYSNKIASIELINELTVPIEDIKVTNL</sequence>
<dbReference type="InterPro" id="IPR029056">
    <property type="entry name" value="Ribokinase-like"/>
</dbReference>
<dbReference type="Gene3D" id="3.40.1190.20">
    <property type="match status" value="1"/>
</dbReference>
<keyword evidence="5" id="KW-0067">ATP-binding</keyword>
<feature type="domain" description="Carbohydrate kinase PfkB" evidence="7">
    <location>
        <begin position="12"/>
        <end position="284"/>
    </location>
</feature>
<keyword evidence="2 6" id="KW-0808">Transferase</keyword>
<evidence type="ECO:0000256" key="2">
    <source>
        <dbReference type="ARBA" id="ARBA00022679"/>
    </source>
</evidence>
<accession>A0A2K8NTX4</accession>
<name>A0A2K8NTX4_9MOLU</name>
<proteinExistence type="inferred from homology"/>
<dbReference type="RefSeq" id="WP_025734691.1">
    <property type="nucleotide sequence ID" value="NZ_CP024963.1"/>
</dbReference>
<dbReference type="InterPro" id="IPR017583">
    <property type="entry name" value="Tagatose/fructose_Pkinase"/>
</dbReference>
<evidence type="ECO:0000256" key="1">
    <source>
        <dbReference type="ARBA" id="ARBA00010688"/>
    </source>
</evidence>
<dbReference type="GO" id="GO:0008443">
    <property type="term" value="F:phosphofructokinase activity"/>
    <property type="evidence" value="ECO:0007669"/>
    <property type="project" value="TreeGrafter"/>
</dbReference>
<dbReference type="GO" id="GO:0005829">
    <property type="term" value="C:cytosol"/>
    <property type="evidence" value="ECO:0007669"/>
    <property type="project" value="TreeGrafter"/>
</dbReference>
<dbReference type="Pfam" id="PF00294">
    <property type="entry name" value="PfkB"/>
    <property type="match status" value="1"/>
</dbReference>
<evidence type="ECO:0000313" key="8">
    <source>
        <dbReference type="EMBL" id="ATZ17292.1"/>
    </source>
</evidence>
<dbReference type="KEGG" id="elj:ELUMI_v1c05680"/>
<organism evidence="8 9">
    <name type="scientific">Williamsoniiplasma luminosum</name>
    <dbReference type="NCBI Taxonomy" id="214888"/>
    <lineage>
        <taxon>Bacteria</taxon>
        <taxon>Bacillati</taxon>
        <taxon>Mycoplasmatota</taxon>
        <taxon>Mollicutes</taxon>
        <taxon>Entomoplasmatales</taxon>
        <taxon>Williamsoniiplasma</taxon>
    </lineage>
</organism>
<evidence type="ECO:0000256" key="5">
    <source>
        <dbReference type="ARBA" id="ARBA00022840"/>
    </source>
</evidence>
<comment type="similarity">
    <text evidence="1">Belongs to the carbohydrate kinase PfkB family.</text>
</comment>
<gene>
    <name evidence="8" type="primary">fruK</name>
    <name evidence="8" type="ORF">ELUMI_v1c05680</name>
</gene>
<dbReference type="NCBIfam" id="TIGR03168">
    <property type="entry name" value="1-PFK"/>
    <property type="match status" value="1"/>
</dbReference>
<dbReference type="GO" id="GO:0005524">
    <property type="term" value="F:ATP binding"/>
    <property type="evidence" value="ECO:0007669"/>
    <property type="project" value="UniProtKB-KW"/>
</dbReference>
<protein>
    <submittedName>
        <fullName evidence="8">1-phosphofructokinase</fullName>
    </submittedName>
</protein>
<evidence type="ECO:0000256" key="6">
    <source>
        <dbReference type="PIRNR" id="PIRNR000535"/>
    </source>
</evidence>
<dbReference type="AlphaFoldDB" id="A0A2K8NTX4"/>
<dbReference type="SUPFAM" id="SSF53613">
    <property type="entry name" value="Ribokinase-like"/>
    <property type="match status" value="1"/>
</dbReference>
<dbReference type="InterPro" id="IPR002173">
    <property type="entry name" value="Carboh/pur_kinase_PfkB_CS"/>
</dbReference>
<evidence type="ECO:0000259" key="7">
    <source>
        <dbReference type="Pfam" id="PF00294"/>
    </source>
</evidence>
<dbReference type="CDD" id="cd01164">
    <property type="entry name" value="FruK_PfkB_like"/>
    <property type="match status" value="1"/>
</dbReference>